<accession>E1Y891</accession>
<evidence type="ECO:0000313" key="2">
    <source>
        <dbReference type="EMBL" id="CBX26785.1"/>
    </source>
</evidence>
<evidence type="ECO:0008006" key="3">
    <source>
        <dbReference type="Google" id="ProtNLM"/>
    </source>
</evidence>
<dbReference type="InterPro" id="IPR018247">
    <property type="entry name" value="EF_Hand_1_Ca_BS"/>
</dbReference>
<gene>
    <name evidence="2" type="ORF">N47_A08140</name>
</gene>
<feature type="compositionally biased region" description="Polar residues" evidence="1">
    <location>
        <begin position="73"/>
        <end position="85"/>
    </location>
</feature>
<sequence length="107" mass="11655">MKRSAASQFALIVASKGSEESQEYAPAKHGLFTYSLLNALKPDADANHDGWVSLKEVFDYALPIVEELRHKQTGPQTPQMVSPQVLSDMPVMPSGISDSVAKKGQVR</sequence>
<proteinExistence type="predicted"/>
<name>E1Y891_9BACT</name>
<reference evidence="2" key="1">
    <citation type="journal article" date="2011" name="Environ. Microbiol.">
        <title>Genomic insights into the metabolic potential of the polycyclic aromatic hydrocarbon degrading sulfate-reducing Deltaproteobacterium N47.</title>
        <authorList>
            <person name="Bergmann F."/>
            <person name="Selesi D."/>
            <person name="Weinmaier T."/>
            <person name="Tischler P."/>
            <person name="Rattei T."/>
            <person name="Meckenstock R.U."/>
        </authorList>
    </citation>
    <scope>NUCLEOTIDE SEQUENCE</scope>
</reference>
<dbReference type="Gene3D" id="3.40.50.1460">
    <property type="match status" value="1"/>
</dbReference>
<organism evidence="2">
    <name type="scientific">uncultured Desulfobacterium sp</name>
    <dbReference type="NCBI Taxonomy" id="201089"/>
    <lineage>
        <taxon>Bacteria</taxon>
        <taxon>Pseudomonadati</taxon>
        <taxon>Thermodesulfobacteriota</taxon>
        <taxon>Desulfobacteria</taxon>
        <taxon>Desulfobacterales</taxon>
        <taxon>Desulfobacteriaceae</taxon>
        <taxon>Desulfobacterium</taxon>
        <taxon>environmental samples</taxon>
    </lineage>
</organism>
<dbReference type="AlphaFoldDB" id="E1Y891"/>
<dbReference type="EMBL" id="FR695864">
    <property type="protein sequence ID" value="CBX26785.1"/>
    <property type="molecule type" value="Genomic_DNA"/>
</dbReference>
<protein>
    <recommendedName>
        <fullName evidence="3">EF-hand domain-containing protein</fullName>
    </recommendedName>
</protein>
<feature type="region of interest" description="Disordered" evidence="1">
    <location>
        <begin position="69"/>
        <end position="107"/>
    </location>
</feature>
<dbReference type="PROSITE" id="PS00018">
    <property type="entry name" value="EF_HAND_1"/>
    <property type="match status" value="1"/>
</dbReference>
<evidence type="ECO:0000256" key="1">
    <source>
        <dbReference type="SAM" id="MobiDB-lite"/>
    </source>
</evidence>